<dbReference type="Pfam" id="PF06224">
    <property type="entry name" value="AlkZ-like"/>
    <property type="match status" value="1"/>
</dbReference>
<dbReference type="RefSeq" id="WP_402075257.1">
    <property type="nucleotide sequence ID" value="NZ_JBIVGG010000015.1"/>
</dbReference>
<dbReference type="GO" id="GO:0003677">
    <property type="term" value="F:DNA binding"/>
    <property type="evidence" value="ECO:0007669"/>
    <property type="project" value="UniProtKB-KW"/>
</dbReference>
<organism evidence="1 2">
    <name type="scientific">Streptomyces iakyrus</name>
    <dbReference type="NCBI Taxonomy" id="68219"/>
    <lineage>
        <taxon>Bacteria</taxon>
        <taxon>Bacillati</taxon>
        <taxon>Actinomycetota</taxon>
        <taxon>Actinomycetes</taxon>
        <taxon>Kitasatosporales</taxon>
        <taxon>Streptomycetaceae</taxon>
        <taxon>Streptomyces</taxon>
    </lineage>
</organism>
<dbReference type="InterPro" id="IPR009351">
    <property type="entry name" value="AlkZ-like"/>
</dbReference>
<dbReference type="EMBL" id="JBIVGG010000015">
    <property type="protein sequence ID" value="MFJ4083622.1"/>
    <property type="molecule type" value="Genomic_DNA"/>
</dbReference>
<proteinExistence type="predicted"/>
<sequence>MGAQRYIGADERRARLALRQRLAGRARAGTPEEVAGALVALHGTDPATVYLAVGARLADPARTVEETGRALYEDRSLVRMHGMRHTVFVFPTALTAVVHASTGLAVAARERAALLTHMAAAGAPDAAWLKEVEESALAALARRGQATAAELAQDEPRLREQFVYAPGKSYEGMHTVSSRLLRVLGVEGKVVRGRPLGSWTSSRFRWAVAPAHADVDPAEAQAELLRRWLAACGPATEADLKWWTGWRVTEVRRALSAIGAEPVTLDEGTGYVTGDDAGPVPGPGEPWAALLPALDPTAMGWQQRDWYLAPELRPRLFDGSGNVGPTVWWDGRVVGGWAQRPDGELVWRILDEEGVGREALAAIESEAERLSGWVGKTRITPRFRTPLEKELTTG</sequence>
<dbReference type="PANTHER" id="PTHR38479:SF2">
    <property type="entry name" value="WINGED HELIX DNA-BINDING DOMAIN-CONTAINING PROTEIN"/>
    <property type="match status" value="1"/>
</dbReference>
<protein>
    <submittedName>
        <fullName evidence="1">Winged helix DNA-binding domain-containing protein</fullName>
    </submittedName>
</protein>
<keyword evidence="2" id="KW-1185">Reference proteome</keyword>
<keyword evidence="1" id="KW-0238">DNA-binding</keyword>
<gene>
    <name evidence="1" type="ORF">ACIP2Z_32275</name>
</gene>
<comment type="caution">
    <text evidence="1">The sequence shown here is derived from an EMBL/GenBank/DDBJ whole genome shotgun (WGS) entry which is preliminary data.</text>
</comment>
<name>A0ABW8FNM1_9ACTN</name>
<evidence type="ECO:0000313" key="1">
    <source>
        <dbReference type="EMBL" id="MFJ4083622.1"/>
    </source>
</evidence>
<evidence type="ECO:0000313" key="2">
    <source>
        <dbReference type="Proteomes" id="UP001617511"/>
    </source>
</evidence>
<dbReference type="PANTHER" id="PTHR38479">
    <property type="entry name" value="LMO0824 PROTEIN"/>
    <property type="match status" value="1"/>
</dbReference>
<dbReference type="Proteomes" id="UP001617511">
    <property type="component" value="Unassembled WGS sequence"/>
</dbReference>
<accession>A0ABW8FNM1</accession>
<reference evidence="1 2" key="1">
    <citation type="submission" date="2024-10" db="EMBL/GenBank/DDBJ databases">
        <title>The Natural Products Discovery Center: Release of the First 8490 Sequenced Strains for Exploring Actinobacteria Biosynthetic Diversity.</title>
        <authorList>
            <person name="Kalkreuter E."/>
            <person name="Kautsar S.A."/>
            <person name="Yang D."/>
            <person name="Bader C.D."/>
            <person name="Teijaro C.N."/>
            <person name="Fluegel L."/>
            <person name="Davis C.M."/>
            <person name="Simpson J.R."/>
            <person name="Lauterbach L."/>
            <person name="Steele A.D."/>
            <person name="Gui C."/>
            <person name="Meng S."/>
            <person name="Li G."/>
            <person name="Viehrig K."/>
            <person name="Ye F."/>
            <person name="Su P."/>
            <person name="Kiefer A.F."/>
            <person name="Nichols A."/>
            <person name="Cepeda A.J."/>
            <person name="Yan W."/>
            <person name="Fan B."/>
            <person name="Jiang Y."/>
            <person name="Adhikari A."/>
            <person name="Zheng C.-J."/>
            <person name="Schuster L."/>
            <person name="Cowan T.M."/>
            <person name="Smanski M.J."/>
            <person name="Chevrette M.G."/>
            <person name="De Carvalho L.P.S."/>
            <person name="Shen B."/>
        </authorList>
    </citation>
    <scope>NUCLEOTIDE SEQUENCE [LARGE SCALE GENOMIC DNA]</scope>
    <source>
        <strain evidence="1 2">NPDC089932</strain>
    </source>
</reference>